<dbReference type="NCBIfam" id="TIGR03170">
    <property type="entry name" value="flgA_cterm"/>
    <property type="match status" value="1"/>
</dbReference>
<keyword evidence="3" id="KW-0969">Cilium</keyword>
<dbReference type="Gene3D" id="3.90.1210.10">
    <property type="entry name" value="Antifreeze-like/N-acetylneuraminic acid synthase C-terminal domain"/>
    <property type="match status" value="1"/>
</dbReference>
<keyword evidence="3" id="KW-0282">Flagellum</keyword>
<comment type="subcellular location">
    <subcellularLocation>
        <location evidence="1">Periplasm</location>
    </subcellularLocation>
</comment>
<proteinExistence type="inferred from homology"/>
<feature type="domain" description="Flagella basal body P-ring formation protein FlgA SAF" evidence="2">
    <location>
        <begin position="111"/>
        <end position="231"/>
    </location>
</feature>
<sequence length="234" mass="26188">MKNVIVAFLVVILSFSVSALNNPEGKIAQVIENYVTAKYPAWSGLDIRVTFKYADKLFEQLSGYNEEVGLEVVEVYKDFKPVGNVIFPIRVTAGDESRKVFVRASVEVFKEIVVVKNKIDRASRIEAKDLTLAERDVAMLPQKYYSQIDQIANSEAKTTISQNSTIFEWMIKQIPVVRRGDEVAVVVSGPNLLVKSKGVALMDGYINKELRVKVNKNTLDGVLVSKDEVEVTLK</sequence>
<name>A0A1F4RDL0_UNCSA</name>
<dbReference type="InterPro" id="IPR017585">
    <property type="entry name" value="SAF_FlgA"/>
</dbReference>
<gene>
    <name evidence="3" type="ORF">A3H38_01020</name>
</gene>
<keyword evidence="3" id="KW-0966">Cell projection</keyword>
<evidence type="ECO:0000313" key="3">
    <source>
        <dbReference type="EMBL" id="OGC06269.1"/>
    </source>
</evidence>
<comment type="function">
    <text evidence="1">Involved in the assembly process of the P-ring formation. It may associate with FlgF on the rod constituting a structure essential for the P-ring assembly or may act as a modulator protein for the P-ring assembly.</text>
</comment>
<keyword evidence="1" id="KW-0732">Signal</keyword>
<accession>A0A1F4RDL0</accession>
<evidence type="ECO:0000259" key="2">
    <source>
        <dbReference type="Pfam" id="PF13144"/>
    </source>
</evidence>
<dbReference type="PANTHER" id="PTHR36307">
    <property type="entry name" value="FLAGELLA BASAL BODY P-RING FORMATION PROTEIN FLGA"/>
    <property type="match status" value="1"/>
</dbReference>
<protein>
    <recommendedName>
        <fullName evidence="1">Flagella basal body P-ring formation protein FlgA</fullName>
    </recommendedName>
</protein>
<comment type="similarity">
    <text evidence="1">Belongs to the FlgA family.</text>
</comment>
<organism evidence="3 4">
    <name type="scientific">candidate division WOR-1 bacterium RIFCSPLOWO2_02_FULL_46_20</name>
    <dbReference type="NCBI Taxonomy" id="1802567"/>
    <lineage>
        <taxon>Bacteria</taxon>
        <taxon>Bacillati</taxon>
        <taxon>Saganbacteria</taxon>
    </lineage>
</organism>
<dbReference type="GO" id="GO:0044780">
    <property type="term" value="P:bacterial-type flagellum assembly"/>
    <property type="evidence" value="ECO:0007669"/>
    <property type="project" value="InterPro"/>
</dbReference>
<comment type="caution">
    <text evidence="3">The sequence shown here is derived from an EMBL/GenBank/DDBJ whole genome shotgun (WGS) entry which is preliminary data.</text>
</comment>
<reference evidence="3 4" key="1">
    <citation type="journal article" date="2016" name="Nat. Commun.">
        <title>Thousands of microbial genomes shed light on interconnected biogeochemical processes in an aquifer system.</title>
        <authorList>
            <person name="Anantharaman K."/>
            <person name="Brown C.T."/>
            <person name="Hug L.A."/>
            <person name="Sharon I."/>
            <person name="Castelle C.J."/>
            <person name="Probst A.J."/>
            <person name="Thomas B.C."/>
            <person name="Singh A."/>
            <person name="Wilkins M.J."/>
            <person name="Karaoz U."/>
            <person name="Brodie E.L."/>
            <person name="Williams K.H."/>
            <person name="Hubbard S.S."/>
            <person name="Banfield J.F."/>
        </authorList>
    </citation>
    <scope>NUCLEOTIDE SEQUENCE [LARGE SCALE GENOMIC DNA]</scope>
</reference>
<dbReference type="EMBL" id="METP01000022">
    <property type="protein sequence ID" value="OGC06269.1"/>
    <property type="molecule type" value="Genomic_DNA"/>
</dbReference>
<dbReference type="AlphaFoldDB" id="A0A1F4RDL0"/>
<keyword evidence="1" id="KW-1005">Bacterial flagellum biogenesis</keyword>
<dbReference type="PANTHER" id="PTHR36307:SF1">
    <property type="entry name" value="FLAGELLA BASAL BODY P-RING FORMATION PROTEIN FLGA"/>
    <property type="match status" value="1"/>
</dbReference>
<dbReference type="Pfam" id="PF13144">
    <property type="entry name" value="ChapFlgA"/>
    <property type="match status" value="1"/>
</dbReference>
<dbReference type="Proteomes" id="UP000176938">
    <property type="component" value="Unassembled WGS sequence"/>
</dbReference>
<dbReference type="Gene3D" id="2.30.30.760">
    <property type="match status" value="1"/>
</dbReference>
<evidence type="ECO:0000313" key="4">
    <source>
        <dbReference type="Proteomes" id="UP000176938"/>
    </source>
</evidence>
<dbReference type="InterPro" id="IPR039246">
    <property type="entry name" value="Flagellar_FlgA"/>
</dbReference>
<feature type="signal peptide" evidence="1">
    <location>
        <begin position="1"/>
        <end position="19"/>
    </location>
</feature>
<feature type="chain" id="PRO_5009363424" description="Flagella basal body P-ring formation protein FlgA" evidence="1">
    <location>
        <begin position="20"/>
        <end position="234"/>
    </location>
</feature>
<dbReference type="GO" id="GO:0042597">
    <property type="term" value="C:periplasmic space"/>
    <property type="evidence" value="ECO:0007669"/>
    <property type="project" value="UniProtKB-SubCell"/>
</dbReference>
<evidence type="ECO:0000256" key="1">
    <source>
        <dbReference type="RuleBase" id="RU362063"/>
    </source>
</evidence>
<dbReference type="CDD" id="cd11614">
    <property type="entry name" value="SAF_CpaB_FlgA_like"/>
    <property type="match status" value="1"/>
</dbReference>
<keyword evidence="1" id="KW-0574">Periplasm</keyword>